<proteinExistence type="predicted"/>
<comment type="caution">
    <text evidence="1">The sequence shown here is derived from an EMBL/GenBank/DDBJ whole genome shotgun (WGS) entry which is preliminary data.</text>
</comment>
<evidence type="ECO:0000313" key="2">
    <source>
        <dbReference type="Proteomes" id="UP000324222"/>
    </source>
</evidence>
<reference evidence="1 2" key="1">
    <citation type="submission" date="2019-05" db="EMBL/GenBank/DDBJ databases">
        <title>Another draft genome of Portunus trituberculatus and its Hox gene families provides insights of decapod evolution.</title>
        <authorList>
            <person name="Jeong J.-H."/>
            <person name="Song I."/>
            <person name="Kim S."/>
            <person name="Choi T."/>
            <person name="Kim D."/>
            <person name="Ryu S."/>
            <person name="Kim W."/>
        </authorList>
    </citation>
    <scope>NUCLEOTIDE SEQUENCE [LARGE SCALE GENOMIC DNA]</scope>
    <source>
        <tissue evidence="1">Muscle</tissue>
    </source>
</reference>
<gene>
    <name evidence="1" type="ORF">E2C01_075050</name>
</gene>
<accession>A0A5B7I7G5</accession>
<dbReference type="EMBL" id="VSRR010054109">
    <property type="protein sequence ID" value="MPC80470.1"/>
    <property type="molecule type" value="Genomic_DNA"/>
</dbReference>
<dbReference type="Proteomes" id="UP000324222">
    <property type="component" value="Unassembled WGS sequence"/>
</dbReference>
<protein>
    <submittedName>
        <fullName evidence="1">Uncharacterized protein</fullName>
    </submittedName>
</protein>
<organism evidence="1 2">
    <name type="scientific">Portunus trituberculatus</name>
    <name type="common">Swimming crab</name>
    <name type="synonym">Neptunus trituberculatus</name>
    <dbReference type="NCBI Taxonomy" id="210409"/>
    <lineage>
        <taxon>Eukaryota</taxon>
        <taxon>Metazoa</taxon>
        <taxon>Ecdysozoa</taxon>
        <taxon>Arthropoda</taxon>
        <taxon>Crustacea</taxon>
        <taxon>Multicrustacea</taxon>
        <taxon>Malacostraca</taxon>
        <taxon>Eumalacostraca</taxon>
        <taxon>Eucarida</taxon>
        <taxon>Decapoda</taxon>
        <taxon>Pleocyemata</taxon>
        <taxon>Brachyura</taxon>
        <taxon>Eubrachyura</taxon>
        <taxon>Portunoidea</taxon>
        <taxon>Portunidae</taxon>
        <taxon>Portuninae</taxon>
        <taxon>Portunus</taxon>
    </lineage>
</organism>
<keyword evidence="2" id="KW-1185">Reference proteome</keyword>
<name>A0A5B7I7G5_PORTR</name>
<dbReference type="AlphaFoldDB" id="A0A5B7I7G5"/>
<sequence>MENLEVMLVHCLIPADCSRPVHSLFTPSGRPPFSPPLLQLPLLAQNGYGESGLLSPACKFAADDPVAGDCLALEQARPGLQLAGAVQRIYPSCK</sequence>
<evidence type="ECO:0000313" key="1">
    <source>
        <dbReference type="EMBL" id="MPC80470.1"/>
    </source>
</evidence>